<organism evidence="5">
    <name type="scientific">bioreactor metagenome</name>
    <dbReference type="NCBI Taxonomy" id="1076179"/>
    <lineage>
        <taxon>unclassified sequences</taxon>
        <taxon>metagenomes</taxon>
        <taxon>ecological metagenomes</taxon>
    </lineage>
</organism>
<dbReference type="InterPro" id="IPR036388">
    <property type="entry name" value="WH-like_DNA-bd_sf"/>
</dbReference>
<gene>
    <name evidence="5" type="primary">lutR_34</name>
    <name evidence="5" type="ORF">SDC9_110132</name>
</gene>
<dbReference type="SMART" id="SM00895">
    <property type="entry name" value="FCD"/>
    <property type="match status" value="1"/>
</dbReference>
<keyword evidence="3" id="KW-0804">Transcription</keyword>
<dbReference type="InterPro" id="IPR011711">
    <property type="entry name" value="GntR_C"/>
</dbReference>
<dbReference type="InterPro" id="IPR000524">
    <property type="entry name" value="Tscrpt_reg_HTH_GntR"/>
</dbReference>
<evidence type="ECO:0000259" key="4">
    <source>
        <dbReference type="PROSITE" id="PS50949"/>
    </source>
</evidence>
<name>A0A645BD43_9ZZZZ</name>
<reference evidence="5" key="1">
    <citation type="submission" date="2019-08" db="EMBL/GenBank/DDBJ databases">
        <authorList>
            <person name="Kucharzyk K."/>
            <person name="Murdoch R.W."/>
            <person name="Higgins S."/>
            <person name="Loffler F."/>
        </authorList>
    </citation>
    <scope>NUCLEOTIDE SEQUENCE</scope>
</reference>
<dbReference type="CDD" id="cd07377">
    <property type="entry name" value="WHTH_GntR"/>
    <property type="match status" value="1"/>
</dbReference>
<dbReference type="GO" id="GO:0003677">
    <property type="term" value="F:DNA binding"/>
    <property type="evidence" value="ECO:0007669"/>
    <property type="project" value="UniProtKB-KW"/>
</dbReference>
<dbReference type="Gene3D" id="1.20.120.530">
    <property type="entry name" value="GntR ligand-binding domain-like"/>
    <property type="match status" value="1"/>
</dbReference>
<dbReference type="Pfam" id="PF00392">
    <property type="entry name" value="GntR"/>
    <property type="match status" value="1"/>
</dbReference>
<evidence type="ECO:0000256" key="2">
    <source>
        <dbReference type="ARBA" id="ARBA00023125"/>
    </source>
</evidence>
<dbReference type="AlphaFoldDB" id="A0A645BD43"/>
<accession>A0A645BD43</accession>
<comment type="caution">
    <text evidence="5">The sequence shown here is derived from an EMBL/GenBank/DDBJ whole genome shotgun (WGS) entry which is preliminary data.</text>
</comment>
<dbReference type="Gene3D" id="1.10.10.10">
    <property type="entry name" value="Winged helix-like DNA-binding domain superfamily/Winged helix DNA-binding domain"/>
    <property type="match status" value="1"/>
</dbReference>
<proteinExistence type="predicted"/>
<evidence type="ECO:0000256" key="1">
    <source>
        <dbReference type="ARBA" id="ARBA00023015"/>
    </source>
</evidence>
<dbReference type="Pfam" id="PF07729">
    <property type="entry name" value="FCD"/>
    <property type="match status" value="1"/>
</dbReference>
<evidence type="ECO:0000313" key="5">
    <source>
        <dbReference type="EMBL" id="MPM63252.1"/>
    </source>
</evidence>
<evidence type="ECO:0000256" key="3">
    <source>
        <dbReference type="ARBA" id="ARBA00023163"/>
    </source>
</evidence>
<dbReference type="EMBL" id="VSSQ01019302">
    <property type="protein sequence ID" value="MPM63252.1"/>
    <property type="molecule type" value="Genomic_DNA"/>
</dbReference>
<protein>
    <submittedName>
        <fullName evidence="5">HTH-type transcriptional regulator LutR</fullName>
    </submittedName>
</protein>
<keyword evidence="2" id="KW-0238">DNA-binding</keyword>
<dbReference type="InterPro" id="IPR008920">
    <property type="entry name" value="TF_FadR/GntR_C"/>
</dbReference>
<sequence length="243" mass="27231">MAQNFKRIKKGTLSQSIIEQIKKMIENEELKPGDTLPSERELAEMLGVSRPPLREALHALNALGVIEIRAGEGTFLSENIDIISDQIMLKNLLSKYKAKDLIDARRLLEVEIARLASKKLSPESRQEIREAHENFVSVCNNGNVNDFVNADFCFHMALAVASENAVLCEMLSAIRKLTYEVNLIAYRSPGQNGKTLAYHEKIMETIFAGDEEQAQTVMRDHIDSILPAVDKVIAEKQAKHSKS</sequence>
<dbReference type="GO" id="GO:0003700">
    <property type="term" value="F:DNA-binding transcription factor activity"/>
    <property type="evidence" value="ECO:0007669"/>
    <property type="project" value="InterPro"/>
</dbReference>
<dbReference type="PANTHER" id="PTHR43537">
    <property type="entry name" value="TRANSCRIPTIONAL REGULATOR, GNTR FAMILY"/>
    <property type="match status" value="1"/>
</dbReference>
<feature type="domain" description="HTH gntR-type" evidence="4">
    <location>
        <begin position="11"/>
        <end position="79"/>
    </location>
</feature>
<keyword evidence="1" id="KW-0805">Transcription regulation</keyword>
<dbReference type="PANTHER" id="PTHR43537:SF5">
    <property type="entry name" value="UXU OPERON TRANSCRIPTIONAL REGULATOR"/>
    <property type="match status" value="1"/>
</dbReference>
<dbReference type="SUPFAM" id="SSF46785">
    <property type="entry name" value="Winged helix' DNA-binding domain"/>
    <property type="match status" value="1"/>
</dbReference>
<dbReference type="SUPFAM" id="SSF48008">
    <property type="entry name" value="GntR ligand-binding domain-like"/>
    <property type="match status" value="1"/>
</dbReference>
<dbReference type="PROSITE" id="PS50949">
    <property type="entry name" value="HTH_GNTR"/>
    <property type="match status" value="1"/>
</dbReference>
<dbReference type="SMART" id="SM00345">
    <property type="entry name" value="HTH_GNTR"/>
    <property type="match status" value="1"/>
</dbReference>
<dbReference type="InterPro" id="IPR036390">
    <property type="entry name" value="WH_DNA-bd_sf"/>
</dbReference>
<dbReference type="PRINTS" id="PR00035">
    <property type="entry name" value="HTHGNTR"/>
</dbReference>